<reference evidence="2 3" key="1">
    <citation type="submission" date="2024-10" db="EMBL/GenBank/DDBJ databases">
        <authorList>
            <person name="Kim D."/>
        </authorList>
    </citation>
    <scope>NUCLEOTIDE SEQUENCE [LARGE SCALE GENOMIC DNA]</scope>
    <source>
        <strain evidence="2">BH-2024</strain>
    </source>
</reference>
<accession>A0ABD2LQ53</accession>
<name>A0ABD2LQ53_9BILA</name>
<comment type="caution">
    <text evidence="2">The sequence shown here is derived from an EMBL/GenBank/DDBJ whole genome shotgun (WGS) entry which is preliminary data.</text>
</comment>
<gene>
    <name evidence="2" type="ORF">niasHT_004286</name>
</gene>
<evidence type="ECO:0000313" key="2">
    <source>
        <dbReference type="EMBL" id="KAL3116785.1"/>
    </source>
</evidence>
<dbReference type="Proteomes" id="UP001620626">
    <property type="component" value="Unassembled WGS sequence"/>
</dbReference>
<keyword evidence="3" id="KW-1185">Reference proteome</keyword>
<feature type="region of interest" description="Disordered" evidence="1">
    <location>
        <begin position="28"/>
        <end position="54"/>
    </location>
</feature>
<sequence length="102" mass="11628">MKSAKRKNLKNDQSLPVFVQVDDISSSVELGNDGINPEQHSNTNSLDDNSKEMEMREHLEEIECQTTAQNKSVFVSRFGQELKDKQVKECDKNINGTEKHFS</sequence>
<evidence type="ECO:0000256" key="1">
    <source>
        <dbReference type="SAM" id="MobiDB-lite"/>
    </source>
</evidence>
<protein>
    <submittedName>
        <fullName evidence="2">Uncharacterized protein</fullName>
    </submittedName>
</protein>
<evidence type="ECO:0000313" key="3">
    <source>
        <dbReference type="Proteomes" id="UP001620626"/>
    </source>
</evidence>
<organism evidence="2 3">
    <name type="scientific">Heterodera trifolii</name>
    <dbReference type="NCBI Taxonomy" id="157864"/>
    <lineage>
        <taxon>Eukaryota</taxon>
        <taxon>Metazoa</taxon>
        <taxon>Ecdysozoa</taxon>
        <taxon>Nematoda</taxon>
        <taxon>Chromadorea</taxon>
        <taxon>Rhabditida</taxon>
        <taxon>Tylenchina</taxon>
        <taxon>Tylenchomorpha</taxon>
        <taxon>Tylenchoidea</taxon>
        <taxon>Heteroderidae</taxon>
        <taxon>Heteroderinae</taxon>
        <taxon>Heterodera</taxon>
    </lineage>
</organism>
<proteinExistence type="predicted"/>
<dbReference type="EMBL" id="JBICBT010000347">
    <property type="protein sequence ID" value="KAL3116785.1"/>
    <property type="molecule type" value="Genomic_DNA"/>
</dbReference>
<dbReference type="AlphaFoldDB" id="A0ABD2LQ53"/>
<feature type="compositionally biased region" description="Polar residues" evidence="1">
    <location>
        <begin position="38"/>
        <end position="47"/>
    </location>
</feature>